<feature type="region of interest" description="Disordered" evidence="7">
    <location>
        <begin position="49"/>
        <end position="78"/>
    </location>
</feature>
<dbReference type="GO" id="GO:0000981">
    <property type="term" value="F:DNA-binding transcription factor activity, RNA polymerase II-specific"/>
    <property type="evidence" value="ECO:0007669"/>
    <property type="project" value="InterPro"/>
</dbReference>
<dbReference type="Gene3D" id="1.10.10.60">
    <property type="entry name" value="Homeodomain-like"/>
    <property type="match status" value="1"/>
</dbReference>
<dbReference type="PANTHER" id="PTHR24340">
    <property type="entry name" value="HOMEOBOX PROTEIN NKX"/>
    <property type="match status" value="1"/>
</dbReference>
<feature type="region of interest" description="Disordered" evidence="7">
    <location>
        <begin position="25"/>
        <end position="44"/>
    </location>
</feature>
<evidence type="ECO:0000259" key="8">
    <source>
        <dbReference type="PROSITE" id="PS50071"/>
    </source>
</evidence>
<reference evidence="9" key="1">
    <citation type="journal article" date="2018" name="Nature">
        <title>Convergent evolution of bilaterian nerve cords.</title>
        <authorList>
            <person name="Martin-Duran J.M."/>
            <person name="Pang K."/>
            <person name="Borve A."/>
            <person name="Le H.S."/>
            <person name="Furu A."/>
            <person name="Cannon J.T."/>
            <person name="Jondelius U."/>
            <person name="Hejnol A."/>
        </authorList>
    </citation>
    <scope>NUCLEOTIDE SEQUENCE</scope>
</reference>
<dbReference type="GO" id="GO:0000978">
    <property type="term" value="F:RNA polymerase II cis-regulatory region sequence-specific DNA binding"/>
    <property type="evidence" value="ECO:0007669"/>
    <property type="project" value="TreeGrafter"/>
</dbReference>
<dbReference type="PRINTS" id="PR00024">
    <property type="entry name" value="HOMEOBOX"/>
</dbReference>
<comment type="subcellular location">
    <subcellularLocation>
        <location evidence="1 5 6">Nucleus</location>
    </subcellularLocation>
</comment>
<dbReference type="AlphaFoldDB" id="A0A2I6QBM5"/>
<evidence type="ECO:0000256" key="7">
    <source>
        <dbReference type="SAM" id="MobiDB-lite"/>
    </source>
</evidence>
<accession>A0A2I6QBM5</accession>
<protein>
    <submittedName>
        <fullName evidence="9">NK2.1-B</fullName>
    </submittedName>
</protein>
<evidence type="ECO:0000256" key="3">
    <source>
        <dbReference type="ARBA" id="ARBA00023155"/>
    </source>
</evidence>
<dbReference type="InterPro" id="IPR050394">
    <property type="entry name" value="Homeobox_NK-like"/>
</dbReference>
<feature type="compositionally biased region" description="Polar residues" evidence="7">
    <location>
        <begin position="49"/>
        <end position="63"/>
    </location>
</feature>
<dbReference type="GO" id="GO:0005634">
    <property type="term" value="C:nucleus"/>
    <property type="evidence" value="ECO:0007669"/>
    <property type="project" value="UniProtKB-SubCell"/>
</dbReference>
<feature type="domain" description="Homeobox" evidence="8">
    <location>
        <begin position="234"/>
        <end position="294"/>
    </location>
</feature>
<keyword evidence="4 5" id="KW-0539">Nucleus</keyword>
<dbReference type="GO" id="GO:0030154">
    <property type="term" value="P:cell differentiation"/>
    <property type="evidence" value="ECO:0007669"/>
    <property type="project" value="TreeGrafter"/>
</dbReference>
<dbReference type="InterPro" id="IPR017970">
    <property type="entry name" value="Homeobox_CS"/>
</dbReference>
<evidence type="ECO:0000256" key="1">
    <source>
        <dbReference type="ARBA" id="ARBA00004123"/>
    </source>
</evidence>
<sequence length="309" mass="35233">MSISPFKSHYQNCGMPFMMNDILNPNNSNSTPNEGDLYYNNKKFPNQPNSSYLPSCTPSPSIHSPSNTTLNSSSYSSFSSTSSNLNDQAMTASAVAIAYQLTPPNTNMSPTQFSAYYQHHHHQNLNNENFYLPMSNEQHYQTAQSINNPNWYDASQIDTRLAMSRFLSSSAVGNSSNNLDAMSHLTSNTGTPHYHNHHHLNNSNILSQNDPIKSNSSLSSYNQFSSSYSNCSSLIKRKRRILFSQTQVNELEKRFNKSRYLSAPERELLANDLSLSPTQVKIWFQNHRYKTKKALKDRIKCDRHSYDHY</sequence>
<dbReference type="InterPro" id="IPR020479">
    <property type="entry name" value="HD_metazoa"/>
</dbReference>
<dbReference type="Pfam" id="PF00046">
    <property type="entry name" value="Homeodomain"/>
    <property type="match status" value="1"/>
</dbReference>
<dbReference type="PROSITE" id="PS50071">
    <property type="entry name" value="HOMEOBOX_2"/>
    <property type="match status" value="1"/>
</dbReference>
<dbReference type="InterPro" id="IPR001356">
    <property type="entry name" value="HD"/>
</dbReference>
<feature type="compositionally biased region" description="Low complexity" evidence="7">
    <location>
        <begin position="64"/>
        <end position="78"/>
    </location>
</feature>
<feature type="DNA-binding region" description="Homeobox" evidence="5">
    <location>
        <begin position="236"/>
        <end position="295"/>
    </location>
</feature>
<dbReference type="EMBL" id="KY809724">
    <property type="protein sequence ID" value="AUN27650.1"/>
    <property type="molecule type" value="mRNA"/>
</dbReference>
<evidence type="ECO:0000313" key="9">
    <source>
        <dbReference type="EMBL" id="AUN27650.1"/>
    </source>
</evidence>
<name>A0A2I6QBM5_9BILA</name>
<dbReference type="PROSITE" id="PS00027">
    <property type="entry name" value="HOMEOBOX_1"/>
    <property type="match status" value="1"/>
</dbReference>
<evidence type="ECO:0000256" key="5">
    <source>
        <dbReference type="PROSITE-ProRule" id="PRU00108"/>
    </source>
</evidence>
<keyword evidence="2 5" id="KW-0238">DNA-binding</keyword>
<keyword evidence="3 5" id="KW-0371">Homeobox</keyword>
<proteinExistence type="evidence at transcript level"/>
<dbReference type="SMART" id="SM00389">
    <property type="entry name" value="HOX"/>
    <property type="match status" value="1"/>
</dbReference>
<evidence type="ECO:0000256" key="4">
    <source>
        <dbReference type="ARBA" id="ARBA00023242"/>
    </source>
</evidence>
<dbReference type="CDD" id="cd00086">
    <property type="entry name" value="homeodomain"/>
    <property type="match status" value="1"/>
</dbReference>
<dbReference type="SUPFAM" id="SSF46689">
    <property type="entry name" value="Homeodomain-like"/>
    <property type="match status" value="1"/>
</dbReference>
<organism evidence="9">
    <name type="scientific">Epiphanes senta</name>
    <dbReference type="NCBI Taxonomy" id="338913"/>
    <lineage>
        <taxon>Eukaryota</taxon>
        <taxon>Metazoa</taxon>
        <taxon>Spiralia</taxon>
        <taxon>Gnathifera</taxon>
        <taxon>Rotifera</taxon>
        <taxon>Eurotatoria</taxon>
        <taxon>Monogononta</taxon>
        <taxon>Pseudotrocha</taxon>
        <taxon>Ploima</taxon>
        <taxon>Epiphanidae</taxon>
        <taxon>Epiphanes</taxon>
    </lineage>
</organism>
<dbReference type="InterPro" id="IPR009057">
    <property type="entry name" value="Homeodomain-like_sf"/>
</dbReference>
<evidence type="ECO:0000256" key="6">
    <source>
        <dbReference type="RuleBase" id="RU000682"/>
    </source>
</evidence>
<evidence type="ECO:0000256" key="2">
    <source>
        <dbReference type="ARBA" id="ARBA00023125"/>
    </source>
</evidence>